<dbReference type="SUPFAM" id="SSF82199">
    <property type="entry name" value="SET domain"/>
    <property type="match status" value="1"/>
</dbReference>
<dbReference type="SMART" id="SM00317">
    <property type="entry name" value="SET"/>
    <property type="match status" value="1"/>
</dbReference>
<dbReference type="GO" id="GO:0070828">
    <property type="term" value="P:heterochromatin organization"/>
    <property type="evidence" value="ECO:0007669"/>
    <property type="project" value="TreeGrafter"/>
</dbReference>
<dbReference type="Pfam" id="PF00856">
    <property type="entry name" value="SET"/>
    <property type="match status" value="1"/>
</dbReference>
<accession>A0A7R8W767</accession>
<dbReference type="Gene3D" id="2.170.270.10">
    <property type="entry name" value="SET domain"/>
    <property type="match status" value="1"/>
</dbReference>
<feature type="compositionally biased region" description="Polar residues" evidence="3">
    <location>
        <begin position="25"/>
        <end position="35"/>
    </location>
</feature>
<dbReference type="GO" id="GO:0010629">
    <property type="term" value="P:negative regulation of gene expression"/>
    <property type="evidence" value="ECO:0007669"/>
    <property type="project" value="TreeGrafter"/>
</dbReference>
<protein>
    <submittedName>
        <fullName evidence="4">Uncharacterized protein</fullName>
    </submittedName>
</protein>
<sequence length="328" mass="36846">MDTSEETGAGSSLEKPLRTKKPKQCLNQRCPGTSNRFHRTDDMDKLTLKIDPEKNKRKFLCSDCHKETRALGVPYIERIMSVLQARPIPDDDDSDEVEVIDDSRVLRPRLVKPRKKASIHPNPELEKAVQAGDGVPVEEPVKSVRRPLPVLRPGLINNPNPPDPLKPGPSVTRSIAKKSTGGSATKKVPSKEIEEKVIHPDGRVVITGIEFMGTLDTPRDVSRCVKQHEDLTKLLEDNNEKIMYIMDAKVKGNIGRYLNQSCDPNVFVQNVFVDSHELRFPWVAFFASENIKACEELIWNFAYVVVDSVAGKCVDCHCNTKLCRGRML</sequence>
<dbReference type="InterPro" id="IPR046341">
    <property type="entry name" value="SET_dom_sf"/>
</dbReference>
<organism evidence="4">
    <name type="scientific">Cyprideis torosa</name>
    <dbReference type="NCBI Taxonomy" id="163714"/>
    <lineage>
        <taxon>Eukaryota</taxon>
        <taxon>Metazoa</taxon>
        <taxon>Ecdysozoa</taxon>
        <taxon>Arthropoda</taxon>
        <taxon>Crustacea</taxon>
        <taxon>Oligostraca</taxon>
        <taxon>Ostracoda</taxon>
        <taxon>Podocopa</taxon>
        <taxon>Podocopida</taxon>
        <taxon>Cytherocopina</taxon>
        <taxon>Cytheroidea</taxon>
        <taxon>Cytherideidae</taxon>
        <taxon>Cyprideis</taxon>
    </lineage>
</organism>
<evidence type="ECO:0000313" key="4">
    <source>
        <dbReference type="EMBL" id="CAD7226214.1"/>
    </source>
</evidence>
<dbReference type="PANTHER" id="PTHR46024:SF1">
    <property type="entry name" value="HISTONE-LYSINE N-METHYLTRANSFERASE EGGLESS"/>
    <property type="match status" value="1"/>
</dbReference>
<evidence type="ECO:0000256" key="3">
    <source>
        <dbReference type="SAM" id="MobiDB-lite"/>
    </source>
</evidence>
<dbReference type="GO" id="GO:0046974">
    <property type="term" value="F:histone H3K9 methyltransferase activity"/>
    <property type="evidence" value="ECO:0007669"/>
    <property type="project" value="TreeGrafter"/>
</dbReference>
<reference evidence="4" key="1">
    <citation type="submission" date="2020-11" db="EMBL/GenBank/DDBJ databases">
        <authorList>
            <person name="Tran Van P."/>
        </authorList>
    </citation>
    <scope>NUCLEOTIDE SEQUENCE</scope>
</reference>
<dbReference type="InterPro" id="IPR001214">
    <property type="entry name" value="SET_dom"/>
</dbReference>
<proteinExistence type="predicted"/>
<feature type="region of interest" description="Disordered" evidence="3">
    <location>
        <begin position="150"/>
        <end position="192"/>
    </location>
</feature>
<name>A0A7R8W767_9CRUS</name>
<dbReference type="InterPro" id="IPR051516">
    <property type="entry name" value="SETDB_methyltransferase"/>
</dbReference>
<dbReference type="PROSITE" id="PS50280">
    <property type="entry name" value="SET"/>
    <property type="match status" value="1"/>
</dbReference>
<comment type="subcellular location">
    <subcellularLocation>
        <location evidence="1">Nucleus</location>
    </subcellularLocation>
</comment>
<dbReference type="AlphaFoldDB" id="A0A7R8W767"/>
<evidence type="ECO:0000256" key="1">
    <source>
        <dbReference type="ARBA" id="ARBA00004123"/>
    </source>
</evidence>
<keyword evidence="2" id="KW-0539">Nucleus</keyword>
<gene>
    <name evidence="4" type="ORF">CTOB1V02_LOCUS4138</name>
</gene>
<feature type="region of interest" description="Disordered" evidence="3">
    <location>
        <begin position="1"/>
        <end position="40"/>
    </location>
</feature>
<dbReference type="GO" id="GO:0005634">
    <property type="term" value="C:nucleus"/>
    <property type="evidence" value="ECO:0007669"/>
    <property type="project" value="UniProtKB-SubCell"/>
</dbReference>
<dbReference type="PANTHER" id="PTHR46024">
    <property type="entry name" value="HISTONE-LYSINE N-METHYLTRANSFERASE EGGLESS"/>
    <property type="match status" value="1"/>
</dbReference>
<evidence type="ECO:0000256" key="2">
    <source>
        <dbReference type="ARBA" id="ARBA00023242"/>
    </source>
</evidence>
<dbReference type="OrthoDB" id="5792673at2759"/>
<dbReference type="EMBL" id="OB660777">
    <property type="protein sequence ID" value="CAD7226214.1"/>
    <property type="molecule type" value="Genomic_DNA"/>
</dbReference>